<name>A0AAD9H3J0_9PEZI</name>
<reference evidence="2" key="1">
    <citation type="submission" date="2021-06" db="EMBL/GenBank/DDBJ databases">
        <title>Comparative genomics, transcriptomics and evolutionary studies reveal genomic signatures of adaptation to plant cell wall in hemibiotrophic fungi.</title>
        <authorList>
            <consortium name="DOE Joint Genome Institute"/>
            <person name="Baroncelli R."/>
            <person name="Diaz J.F."/>
            <person name="Benocci T."/>
            <person name="Peng M."/>
            <person name="Battaglia E."/>
            <person name="Haridas S."/>
            <person name="Andreopoulos W."/>
            <person name="Labutti K."/>
            <person name="Pangilinan J."/>
            <person name="Floch G.L."/>
            <person name="Makela M.R."/>
            <person name="Henrissat B."/>
            <person name="Grigoriev I.V."/>
            <person name="Crouch J.A."/>
            <person name="De Vries R.P."/>
            <person name="Sukno S.A."/>
            <person name="Thon M.R."/>
        </authorList>
    </citation>
    <scope>NUCLEOTIDE SEQUENCE</scope>
    <source>
        <strain evidence="2">MAFF235873</strain>
    </source>
</reference>
<sequence length="112" mass="12218">MYKWIFYVDKTSCRPQMAQMAASIGTLAISAQPVARPTTFFGNCHSLDRPCVDSHTCIDTHLCCTPVASLAVLAHQPAKPRSRRRGCKAPSQRIPDGVAPPVDDHLLGLSCR</sequence>
<evidence type="ECO:0000313" key="2">
    <source>
        <dbReference type="EMBL" id="KAK2021428.1"/>
    </source>
</evidence>
<dbReference type="AlphaFoldDB" id="A0AAD9H3J0"/>
<evidence type="ECO:0000313" key="3">
    <source>
        <dbReference type="Proteomes" id="UP001232148"/>
    </source>
</evidence>
<proteinExistence type="predicted"/>
<gene>
    <name evidence="2" type="ORF">LX32DRAFT_252249</name>
</gene>
<evidence type="ECO:0000256" key="1">
    <source>
        <dbReference type="SAM" id="MobiDB-lite"/>
    </source>
</evidence>
<feature type="region of interest" description="Disordered" evidence="1">
    <location>
        <begin position="79"/>
        <end position="103"/>
    </location>
</feature>
<comment type="caution">
    <text evidence="2">The sequence shown here is derived from an EMBL/GenBank/DDBJ whole genome shotgun (WGS) entry which is preliminary data.</text>
</comment>
<dbReference type="EMBL" id="MU843106">
    <property type="protein sequence ID" value="KAK2021428.1"/>
    <property type="molecule type" value="Genomic_DNA"/>
</dbReference>
<organism evidence="2 3">
    <name type="scientific">Colletotrichum zoysiae</name>
    <dbReference type="NCBI Taxonomy" id="1216348"/>
    <lineage>
        <taxon>Eukaryota</taxon>
        <taxon>Fungi</taxon>
        <taxon>Dikarya</taxon>
        <taxon>Ascomycota</taxon>
        <taxon>Pezizomycotina</taxon>
        <taxon>Sordariomycetes</taxon>
        <taxon>Hypocreomycetidae</taxon>
        <taxon>Glomerellales</taxon>
        <taxon>Glomerellaceae</taxon>
        <taxon>Colletotrichum</taxon>
        <taxon>Colletotrichum graminicola species complex</taxon>
    </lineage>
</organism>
<dbReference type="Proteomes" id="UP001232148">
    <property type="component" value="Unassembled WGS sequence"/>
</dbReference>
<accession>A0AAD9H3J0</accession>
<protein>
    <submittedName>
        <fullName evidence="2">Uncharacterized protein</fullName>
    </submittedName>
</protein>
<keyword evidence="3" id="KW-1185">Reference proteome</keyword>